<dbReference type="AlphaFoldDB" id="A0A133VIA2"/>
<evidence type="ECO:0000256" key="1">
    <source>
        <dbReference type="SAM" id="MobiDB-lite"/>
    </source>
</evidence>
<dbReference type="SUPFAM" id="SSF89447">
    <property type="entry name" value="AbrB/MazE/MraZ-like"/>
    <property type="match status" value="1"/>
</dbReference>
<reference evidence="3 4" key="1">
    <citation type="journal article" date="2016" name="Sci. Rep.">
        <title>Metabolic traits of an uncultured archaeal lineage -MSBL1- from brine pools of the Red Sea.</title>
        <authorList>
            <person name="Mwirichia R."/>
            <person name="Alam I."/>
            <person name="Rashid M."/>
            <person name="Vinu M."/>
            <person name="Ba-Alawi W."/>
            <person name="Anthony Kamau A."/>
            <person name="Kamanda Ngugi D."/>
            <person name="Goker M."/>
            <person name="Klenk H.P."/>
            <person name="Bajic V."/>
            <person name="Stingl U."/>
        </authorList>
    </citation>
    <scope>NUCLEOTIDE SEQUENCE [LARGE SCALE GENOMIC DNA]</scope>
    <source>
        <strain evidence="3">SCGC-AAA382F02</strain>
    </source>
</reference>
<dbReference type="InterPro" id="IPR052975">
    <property type="entry name" value="Repressor-like_regulatory"/>
</dbReference>
<dbReference type="Proteomes" id="UP000070491">
    <property type="component" value="Unassembled WGS sequence"/>
</dbReference>
<keyword evidence="4" id="KW-1185">Reference proteome</keyword>
<feature type="domain" description="SpoVT-AbrB" evidence="2">
    <location>
        <begin position="2"/>
        <end position="47"/>
    </location>
</feature>
<gene>
    <name evidence="3" type="ORF">AKJ53_01200</name>
</gene>
<dbReference type="EMBL" id="LHYG01000013">
    <property type="protein sequence ID" value="KXB06144.1"/>
    <property type="molecule type" value="Genomic_DNA"/>
</dbReference>
<comment type="caution">
    <text evidence="3">The sequence shown here is derived from an EMBL/GenBank/DDBJ whole genome shotgun (WGS) entry which is preliminary data.</text>
</comment>
<dbReference type="PROSITE" id="PS51740">
    <property type="entry name" value="SPOVT_ABRB"/>
    <property type="match status" value="1"/>
</dbReference>
<proteinExistence type="predicted"/>
<feature type="region of interest" description="Disordered" evidence="1">
    <location>
        <begin position="49"/>
        <end position="84"/>
    </location>
</feature>
<dbReference type="InterPro" id="IPR007159">
    <property type="entry name" value="SpoVT-AbrB_dom"/>
</dbReference>
<evidence type="ECO:0000259" key="2">
    <source>
        <dbReference type="PROSITE" id="PS51740"/>
    </source>
</evidence>
<dbReference type="GO" id="GO:0003677">
    <property type="term" value="F:DNA binding"/>
    <property type="evidence" value="ECO:0007669"/>
    <property type="project" value="InterPro"/>
</dbReference>
<organism evidence="3 4">
    <name type="scientific">candidate division MSBL1 archaeon SCGC-AAA382F02</name>
    <dbReference type="NCBI Taxonomy" id="1698282"/>
    <lineage>
        <taxon>Archaea</taxon>
        <taxon>Methanobacteriati</taxon>
        <taxon>Methanobacteriota</taxon>
        <taxon>candidate division MSBL1</taxon>
    </lineage>
</organism>
<dbReference type="SMART" id="SM00966">
    <property type="entry name" value="SpoVT_AbrB"/>
    <property type="match status" value="1"/>
</dbReference>
<dbReference type="Pfam" id="PF04014">
    <property type="entry name" value="MazE_antitoxin"/>
    <property type="match status" value="1"/>
</dbReference>
<evidence type="ECO:0000313" key="3">
    <source>
        <dbReference type="EMBL" id="KXB06144.1"/>
    </source>
</evidence>
<dbReference type="PANTHER" id="PTHR34860">
    <property type="entry name" value="REPRESSOR-LIKE PROTEIN SSO7C3"/>
    <property type="match status" value="1"/>
</dbReference>
<dbReference type="InterPro" id="IPR037914">
    <property type="entry name" value="SpoVT-AbrB_sf"/>
</dbReference>
<dbReference type="NCBIfam" id="TIGR01439">
    <property type="entry name" value="lp_hng_hel_AbrB"/>
    <property type="match status" value="1"/>
</dbReference>
<sequence length="84" mass="9456">MGSKSKVSEGGRIVLPKKIRDKFGVEKGENVKIEVEGKKIVIKPESVEEDPVEKLYDSTQTEPEQSPKKEARKWATEKVEKEAS</sequence>
<dbReference type="PANTHER" id="PTHR34860:SF6">
    <property type="entry name" value="REPRESSOR-LIKE PROTEIN SSO7C3"/>
    <property type="match status" value="1"/>
</dbReference>
<accession>A0A133VIA2</accession>
<dbReference type="Gene3D" id="2.10.260.10">
    <property type="match status" value="1"/>
</dbReference>
<feature type="compositionally biased region" description="Basic and acidic residues" evidence="1">
    <location>
        <begin position="65"/>
        <end position="84"/>
    </location>
</feature>
<protein>
    <recommendedName>
        <fullName evidence="2">SpoVT-AbrB domain-containing protein</fullName>
    </recommendedName>
</protein>
<evidence type="ECO:0000313" key="4">
    <source>
        <dbReference type="Proteomes" id="UP000070491"/>
    </source>
</evidence>
<name>A0A133VIA2_9EURY</name>